<proteinExistence type="predicted"/>
<name>A0A6S6VPS0_9PLEO</name>
<dbReference type="AlphaFoldDB" id="A0A6S6VPS0"/>
<evidence type="ECO:0000313" key="2">
    <source>
        <dbReference type="Proteomes" id="UP000472372"/>
    </source>
</evidence>
<protein>
    <submittedName>
        <fullName evidence="1">Uncharacterized protein</fullName>
    </submittedName>
</protein>
<gene>
    <name evidence="1" type="ORF">PTTW11_00389</name>
</gene>
<accession>A0A6S6VPS0</accession>
<sequence length="226" mass="26611">MVQKLENCTGCPFSDPSREKEGQMMHRGKIQSLIEVVNVYLKRCAKYEERWRTEGITYHKSRHEVRQFQQLKRHYEAKEGKGFTDVDPVIQDLTKLLVALTHVPSRASAHELYHKIHYEFQPAVNAVRDMVKECGKTIKLITEEVHETQVETHYLQRQEGNVDDWWGSTFDDYTEEFTLDTDAPEWDIFRHWVMTLPEAGLSLANGMDMDKFAMNLLWVDKDEFID</sequence>
<reference evidence="1" key="1">
    <citation type="submission" date="2021-02" db="EMBL/GenBank/DDBJ databases">
        <authorList>
            <person name="Syme A R."/>
            <person name="Syme A R."/>
            <person name="Moolhuijzen P."/>
        </authorList>
    </citation>
    <scope>NUCLEOTIDE SEQUENCE</scope>
    <source>
        <strain evidence="1">W1-1</strain>
    </source>
</reference>
<organism evidence="1 2">
    <name type="scientific">Pyrenophora teres f. teres</name>
    <dbReference type="NCBI Taxonomy" id="97479"/>
    <lineage>
        <taxon>Eukaryota</taxon>
        <taxon>Fungi</taxon>
        <taxon>Dikarya</taxon>
        <taxon>Ascomycota</taxon>
        <taxon>Pezizomycotina</taxon>
        <taxon>Dothideomycetes</taxon>
        <taxon>Pleosporomycetidae</taxon>
        <taxon>Pleosporales</taxon>
        <taxon>Pleosporineae</taxon>
        <taxon>Pleosporaceae</taxon>
        <taxon>Pyrenophora</taxon>
    </lineage>
</organism>
<dbReference type="EMBL" id="HG992977">
    <property type="protein sequence ID" value="CAE6996716.1"/>
    <property type="molecule type" value="Genomic_DNA"/>
</dbReference>
<dbReference type="Proteomes" id="UP000472372">
    <property type="component" value="Chromosome 1"/>
</dbReference>
<evidence type="ECO:0000313" key="1">
    <source>
        <dbReference type="EMBL" id="CAE6996716.1"/>
    </source>
</evidence>